<comment type="caution">
    <text evidence="2">The sequence shown here is derived from an EMBL/GenBank/DDBJ whole genome shotgun (WGS) entry which is preliminary data.</text>
</comment>
<evidence type="ECO:0000313" key="3">
    <source>
        <dbReference type="Proteomes" id="UP001620262"/>
    </source>
</evidence>
<dbReference type="PANTHER" id="PTHR32063">
    <property type="match status" value="1"/>
</dbReference>
<dbReference type="InterPro" id="IPR001036">
    <property type="entry name" value="Acrflvin-R"/>
</dbReference>
<feature type="transmembrane region" description="Helical" evidence="1">
    <location>
        <begin position="334"/>
        <end position="351"/>
    </location>
</feature>
<dbReference type="Gene3D" id="3.30.70.1320">
    <property type="entry name" value="Multidrug efflux transporter AcrB pore domain like"/>
    <property type="match status" value="1"/>
</dbReference>
<dbReference type="SUPFAM" id="SSF82714">
    <property type="entry name" value="Multidrug efflux transporter AcrB TolC docking domain, DN and DC subdomains"/>
    <property type="match status" value="2"/>
</dbReference>
<name>A0ABW8L112_9GAMM</name>
<feature type="transmembrane region" description="Helical" evidence="1">
    <location>
        <begin position="918"/>
        <end position="942"/>
    </location>
</feature>
<dbReference type="EMBL" id="JBJDOT010000029">
    <property type="protein sequence ID" value="MFK3865725.1"/>
    <property type="molecule type" value="Genomic_DNA"/>
</dbReference>
<dbReference type="Gene3D" id="1.20.1640.10">
    <property type="entry name" value="Multidrug efflux transporter AcrB transmembrane domain"/>
    <property type="match status" value="2"/>
</dbReference>
<dbReference type="Gene3D" id="3.30.70.1440">
    <property type="entry name" value="Multidrug efflux transporter AcrB pore domain"/>
    <property type="match status" value="1"/>
</dbReference>
<feature type="transmembrane region" description="Helical" evidence="1">
    <location>
        <begin position="963"/>
        <end position="985"/>
    </location>
</feature>
<proteinExistence type="predicted"/>
<evidence type="ECO:0000256" key="1">
    <source>
        <dbReference type="SAM" id="Phobius"/>
    </source>
</evidence>
<dbReference type="PRINTS" id="PR00702">
    <property type="entry name" value="ACRIFLAVINRP"/>
</dbReference>
<protein>
    <submittedName>
        <fullName evidence="2">Efflux RND transporter permease subunit</fullName>
    </submittedName>
</protein>
<feature type="transmembrane region" description="Helical" evidence="1">
    <location>
        <begin position="864"/>
        <end position="883"/>
    </location>
</feature>
<keyword evidence="1" id="KW-1133">Transmembrane helix</keyword>
<feature type="transmembrane region" description="Helical" evidence="1">
    <location>
        <begin position="462"/>
        <end position="485"/>
    </location>
</feature>
<organism evidence="2 3">
    <name type="scientific">Pseudoalteromonas rhizosphaerae</name>
    <dbReference type="NCBI Taxonomy" id="2518973"/>
    <lineage>
        <taxon>Bacteria</taxon>
        <taxon>Pseudomonadati</taxon>
        <taxon>Pseudomonadota</taxon>
        <taxon>Gammaproteobacteria</taxon>
        <taxon>Alteromonadales</taxon>
        <taxon>Pseudoalteromonadaceae</taxon>
        <taxon>Pseudoalteromonas</taxon>
    </lineage>
</organism>
<feature type="transmembrane region" description="Helical" evidence="1">
    <location>
        <begin position="890"/>
        <end position="912"/>
    </location>
</feature>
<dbReference type="SUPFAM" id="SSF82693">
    <property type="entry name" value="Multidrug efflux transporter AcrB pore domain, PN1, PN2, PC1 and PC2 subdomains"/>
    <property type="match status" value="2"/>
</dbReference>
<accession>A0ABW8L112</accession>
<dbReference type="PANTHER" id="PTHR32063:SF18">
    <property type="entry name" value="CATION EFFLUX SYSTEM PROTEIN"/>
    <property type="match status" value="1"/>
</dbReference>
<dbReference type="Gene3D" id="3.30.70.1430">
    <property type="entry name" value="Multidrug efflux transporter AcrB pore domain"/>
    <property type="match status" value="2"/>
</dbReference>
<feature type="transmembrane region" description="Helical" evidence="1">
    <location>
        <begin position="991"/>
        <end position="1014"/>
    </location>
</feature>
<feature type="transmembrane region" description="Helical" evidence="1">
    <location>
        <begin position="386"/>
        <end position="409"/>
    </location>
</feature>
<dbReference type="Gene3D" id="3.30.2090.10">
    <property type="entry name" value="Multidrug efflux transporter AcrB TolC docking domain, DN and DC subdomains"/>
    <property type="match status" value="2"/>
</dbReference>
<reference evidence="2 3" key="1">
    <citation type="submission" date="2024-11" db="EMBL/GenBank/DDBJ databases">
        <title>The Natural Products Discovery Center: Release of the First 8490 Sequenced Strains for Exploring Actinobacteria Biosynthetic Diversity.</title>
        <authorList>
            <person name="Kalkreuter E."/>
            <person name="Kautsar S.A."/>
            <person name="Yang D."/>
            <person name="Bader C.D."/>
            <person name="Teijaro C.N."/>
            <person name="Fluegel L."/>
            <person name="Davis C.M."/>
            <person name="Simpson J.R."/>
            <person name="Lauterbach L."/>
            <person name="Steele A.D."/>
            <person name="Gui C."/>
            <person name="Meng S."/>
            <person name="Li G."/>
            <person name="Viehrig K."/>
            <person name="Ye F."/>
            <person name="Su P."/>
            <person name="Kiefer A.F."/>
            <person name="Nichols A."/>
            <person name="Cepeda A.J."/>
            <person name="Yan W."/>
            <person name="Fan B."/>
            <person name="Jiang Y."/>
            <person name="Adhikari A."/>
            <person name="Zheng C.-J."/>
            <person name="Schuster L."/>
            <person name="Cowan T.M."/>
            <person name="Smanski M.J."/>
            <person name="Chevrette M.G."/>
            <person name="De Carvalho L.P.S."/>
            <person name="Shen B."/>
        </authorList>
    </citation>
    <scope>NUCLEOTIDE SEQUENCE [LARGE SCALE GENOMIC DNA]</scope>
    <source>
        <strain evidence="2 3">NPDC078403</strain>
    </source>
</reference>
<gene>
    <name evidence="2" type="ORF">ACI2JU_17880</name>
</gene>
<keyword evidence="1" id="KW-0472">Membrane</keyword>
<dbReference type="RefSeq" id="WP_404676093.1">
    <property type="nucleotide sequence ID" value="NZ_JBJDOT010000029.1"/>
</dbReference>
<keyword evidence="3" id="KW-1185">Reference proteome</keyword>
<feature type="transmembrane region" description="Helical" evidence="1">
    <location>
        <begin position="430"/>
        <end position="450"/>
    </location>
</feature>
<keyword evidence="1" id="KW-0812">Transmembrane</keyword>
<sequence>MIRYLFNHGRVQALLVALLIVSGLAAISGLARSEDPRITNRIAIVTTTLPGASAERVEVQISEKIEQKLKSQAEVKHLSSISRPGLSVITIELKDEVTNVKPMWSRMRDLLGDVNNQLPVNASSPLLDDERGYAYTRILSLNANDDITTLATVNRYAKELQNQLRNVSGVELVHFFGQVDEEILVAVDQQKASLAGIPLAHIHAAIQGADAKVAAGTLTNDKSQMQIEVTGAFDSIARIGAIPLSSNQNAGQYQLSDVAQITRSVKTPVNEIALIDGKPGIYIAIRMLPNLRIDTFSKRVDVAIDNFSQDLPSQILLQDIFDQRGYTQTRLSDLLSNITVGFVLILVVLFITLGFKAALVVGTALPLTVLFTLVSMQLYGLPIHQMSVTGLVVALGIMVDNAIVITDAVQRFRQQGLTALAAVEKAVAHFWLPLLGSTLTTILAFAPIVLMPGAAGEFIGGIALSVIFALIGSYLISHSLVVVFAGQFINNEQRTGIFYQGIRTPKLSKRFEATLKRSLEKPILTLLLVFILPVAGFFGAGQLTEQFFPPSDRDMFQIEVHFAPHVSITSTRQAIEKMDQLIRQSEGIEKLDWMIGTNFPSFYYNMLQRNRGANNYAQAMVKVTDFKRANELIKSLQIQLDKAFPNAQTLVRKLEQGPPFNAPIEMRIYGPSLDTLSELGQQLRTQLIAHNDITHTRPTLLSGSPKLWLNTDEAALTHAGLSLSNMATQLQNQFNGVVVGSIIDNTETVPVRVRVADKHRDDISSLFSTQLNTPASSNQIDTAQPLVVESFASATLSPSRGSIARRDGERVNIIEAYLATGVLPQTVLNEVTATIAQSGFVLPHGYRLELGGESQKRNEAVGKLLGQVGIIVVLLITVLVMSFNSFTTTGLILINALQAAMLGLLSVFIAGYPFGFTVIIGLLGLMGLAINAAIVILSELNSLQALTDKNKIVAAVMTCSRHISSTTITTVGGFLPLILAGGGFWPPFAVAIAGGTVLTTVLSFYFVPVAYYLVSKRTLRTKKHGINAH</sequence>
<dbReference type="SUPFAM" id="SSF82866">
    <property type="entry name" value="Multidrug efflux transporter AcrB transmembrane domain"/>
    <property type="match status" value="2"/>
</dbReference>
<feature type="transmembrane region" description="Helical" evidence="1">
    <location>
        <begin position="523"/>
        <end position="543"/>
    </location>
</feature>
<dbReference type="Proteomes" id="UP001620262">
    <property type="component" value="Unassembled WGS sequence"/>
</dbReference>
<dbReference type="InterPro" id="IPR027463">
    <property type="entry name" value="AcrB_DN_DC_subdom"/>
</dbReference>
<evidence type="ECO:0000313" key="2">
    <source>
        <dbReference type="EMBL" id="MFK3865725.1"/>
    </source>
</evidence>
<dbReference type="Pfam" id="PF00873">
    <property type="entry name" value="ACR_tran"/>
    <property type="match status" value="1"/>
</dbReference>
<feature type="transmembrane region" description="Helical" evidence="1">
    <location>
        <begin position="358"/>
        <end position="380"/>
    </location>
</feature>